<evidence type="ECO:0000259" key="13">
    <source>
        <dbReference type="Pfam" id="PF04065"/>
    </source>
</evidence>
<evidence type="ECO:0000256" key="12">
    <source>
        <dbReference type="SAM" id="MobiDB-lite"/>
    </source>
</evidence>
<dbReference type="Pfam" id="PF04153">
    <property type="entry name" value="NOT2_3_5_C"/>
    <property type="match status" value="1"/>
</dbReference>
<dbReference type="InterPro" id="IPR007207">
    <property type="entry name" value="Not_N"/>
</dbReference>
<dbReference type="InterPro" id="IPR038635">
    <property type="entry name" value="CCR4-NOT_su2/3/5_C_sf"/>
</dbReference>
<dbReference type="GO" id="GO:0000289">
    <property type="term" value="P:nuclear-transcribed mRNA poly(A) tail shortening"/>
    <property type="evidence" value="ECO:0007669"/>
    <property type="project" value="UniProtKB-ARBA"/>
</dbReference>
<evidence type="ECO:0000256" key="1">
    <source>
        <dbReference type="ARBA" id="ARBA00004123"/>
    </source>
</evidence>
<comment type="caution">
    <text evidence="15">The sequence shown here is derived from an EMBL/GenBank/DDBJ whole genome shotgun (WGS) entry which is preliminary data.</text>
</comment>
<organism evidence="15 16">
    <name type="scientific">Geotrichum candidum</name>
    <name type="common">Oospora lactis</name>
    <name type="synonym">Dipodascus geotrichum</name>
    <dbReference type="NCBI Taxonomy" id="1173061"/>
    <lineage>
        <taxon>Eukaryota</taxon>
        <taxon>Fungi</taxon>
        <taxon>Dikarya</taxon>
        <taxon>Ascomycota</taxon>
        <taxon>Saccharomycotina</taxon>
        <taxon>Dipodascomycetes</taxon>
        <taxon>Dipodascales</taxon>
        <taxon>Dipodascaceae</taxon>
        <taxon>Geotrichum</taxon>
    </lineage>
</organism>
<evidence type="ECO:0000256" key="4">
    <source>
        <dbReference type="ARBA" id="ARBA00022490"/>
    </source>
</evidence>
<dbReference type="InterPro" id="IPR007282">
    <property type="entry name" value="NOT2/3/5_C"/>
</dbReference>
<keyword evidence="6" id="KW-0597">Phosphoprotein</keyword>
<evidence type="ECO:0000313" key="16">
    <source>
        <dbReference type="Proteomes" id="UP000750522"/>
    </source>
</evidence>
<gene>
    <name evidence="15" type="ORF">DV451_004189</name>
</gene>
<evidence type="ECO:0000256" key="2">
    <source>
        <dbReference type="ARBA" id="ARBA00004496"/>
    </source>
</evidence>
<keyword evidence="4 10" id="KW-0963">Cytoplasm</keyword>
<feature type="region of interest" description="Disordered" evidence="12">
    <location>
        <begin position="309"/>
        <end position="351"/>
    </location>
</feature>
<evidence type="ECO:0000256" key="6">
    <source>
        <dbReference type="ARBA" id="ARBA00022553"/>
    </source>
</evidence>
<evidence type="ECO:0000256" key="9">
    <source>
        <dbReference type="ARBA" id="ARBA00023242"/>
    </source>
</evidence>
<keyword evidence="9 10" id="KW-0539">Nucleus</keyword>
<evidence type="ECO:0000256" key="7">
    <source>
        <dbReference type="ARBA" id="ARBA00023015"/>
    </source>
</evidence>
<accession>A0A9P5G2T8</accession>
<dbReference type="InterPro" id="IPR012270">
    <property type="entry name" value="CCR4-NOT_su3/5"/>
</dbReference>
<evidence type="ECO:0000256" key="5">
    <source>
        <dbReference type="ARBA" id="ARBA00022491"/>
    </source>
</evidence>
<dbReference type="AlphaFoldDB" id="A0A9P5G2T8"/>
<feature type="coiled-coil region" evidence="11">
    <location>
        <begin position="99"/>
        <end position="126"/>
    </location>
</feature>
<reference evidence="15" key="2">
    <citation type="submission" date="2020-01" db="EMBL/GenBank/DDBJ databases">
        <authorList>
            <person name="Perkins V."/>
            <person name="Lessard M.-H."/>
            <person name="Dugat-Bony E."/>
            <person name="Frenette M."/>
            <person name="Labrie S."/>
        </authorList>
    </citation>
    <scope>NUCLEOTIDE SEQUENCE</scope>
    <source>
        <strain evidence="15">LMA-70</strain>
    </source>
</reference>
<protein>
    <recommendedName>
        <fullName evidence="10">General negative regulator of transcription subunit</fullName>
    </recommendedName>
</protein>
<dbReference type="InterPro" id="IPR040168">
    <property type="entry name" value="Not2/3/5"/>
</dbReference>
<proteinExistence type="inferred from homology"/>
<comment type="function">
    <text evidence="10">Acts as component of the CCR4-NOT core complex, which in the nucleus seems to be a general transcription factor, and in the cytoplasm the major mRNA deadenylase involved in mRNA turnover. The NOT protein subcomplex negatively regulates the basal and activated transcription of many genes. Preferentially affects TC-type TATA element-dependent transcription. Could directly or indirectly inhibit component(s) of the general transcription machinery.</text>
</comment>
<evidence type="ECO:0000256" key="8">
    <source>
        <dbReference type="ARBA" id="ARBA00023163"/>
    </source>
</evidence>
<dbReference type="GO" id="GO:0030015">
    <property type="term" value="C:CCR4-NOT core complex"/>
    <property type="evidence" value="ECO:0007669"/>
    <property type="project" value="UniProtKB-UniRule"/>
</dbReference>
<feature type="compositionally biased region" description="Low complexity" evidence="12">
    <location>
        <begin position="229"/>
        <end position="244"/>
    </location>
</feature>
<dbReference type="GO" id="GO:0005634">
    <property type="term" value="C:nucleus"/>
    <property type="evidence" value="ECO:0007669"/>
    <property type="project" value="UniProtKB-SubCell"/>
</dbReference>
<evidence type="ECO:0000313" key="15">
    <source>
        <dbReference type="EMBL" id="KAF5096534.1"/>
    </source>
</evidence>
<feature type="compositionally biased region" description="Low complexity" evidence="12">
    <location>
        <begin position="309"/>
        <end position="347"/>
    </location>
</feature>
<dbReference type="Gene3D" id="2.30.30.1020">
    <property type="entry name" value="CCR4-NOT complex subunit 2/3/5, C-terminal domain"/>
    <property type="match status" value="1"/>
</dbReference>
<feature type="region of interest" description="Disordered" evidence="12">
    <location>
        <begin position="229"/>
        <end position="248"/>
    </location>
</feature>
<evidence type="ECO:0000259" key="14">
    <source>
        <dbReference type="Pfam" id="PF04153"/>
    </source>
</evidence>
<evidence type="ECO:0000256" key="10">
    <source>
        <dbReference type="PIRNR" id="PIRNR005290"/>
    </source>
</evidence>
<keyword evidence="5 10" id="KW-0678">Repressor</keyword>
<comment type="subcellular location">
    <subcellularLocation>
        <location evidence="2 10">Cytoplasm</location>
    </subcellularLocation>
    <subcellularLocation>
        <location evidence="1 10">Nucleus</location>
    </subcellularLocation>
</comment>
<dbReference type="PIRSF" id="PIRSF005290">
    <property type="entry name" value="NOT_su_3_5"/>
    <property type="match status" value="1"/>
</dbReference>
<feature type="coiled-coil region" evidence="11">
    <location>
        <begin position="1"/>
        <end position="28"/>
    </location>
</feature>
<reference evidence="15" key="1">
    <citation type="journal article" date="2020" name="Front. Microbiol.">
        <title>Phenotypic and Genetic Characterization of the Cheese Ripening Yeast Geotrichum candidum.</title>
        <authorList>
            <person name="Perkins V."/>
            <person name="Vignola S."/>
            <person name="Lessard M.H."/>
            <person name="Plante P.L."/>
            <person name="Corbeil J."/>
            <person name="Dugat-Bony E."/>
            <person name="Frenette M."/>
            <person name="Labrie S."/>
        </authorList>
    </citation>
    <scope>NUCLEOTIDE SEQUENCE</scope>
    <source>
        <strain evidence="15">LMA-70</strain>
    </source>
</reference>
<dbReference type="PANTHER" id="PTHR23326">
    <property type="entry name" value="CCR4 NOT-RELATED"/>
    <property type="match status" value="1"/>
</dbReference>
<evidence type="ECO:0000256" key="11">
    <source>
        <dbReference type="SAM" id="Coils"/>
    </source>
</evidence>
<keyword evidence="8 10" id="KW-0804">Transcription</keyword>
<dbReference type="GO" id="GO:0000932">
    <property type="term" value="C:P-body"/>
    <property type="evidence" value="ECO:0007669"/>
    <property type="project" value="UniProtKB-UniRule"/>
</dbReference>
<feature type="domain" description="CCR4-Not complex component Not N-terminal" evidence="13">
    <location>
        <begin position="2"/>
        <end position="199"/>
    </location>
</feature>
<keyword evidence="10" id="KW-0010">Activator</keyword>
<name>A0A9P5G2T8_GEOCN</name>
<sequence length="561" mass="63198">MATNQSQKEKLESDLKREIKKLQRFRDQIKSWMSGNEIKDKKQLMEQRKLIETEMERFKACEKEMKTKAFSREGLTNSLKLDPREKEKVETSGFISTMLAELEHQVETLEAEQELLQTTMKKNRKDSAKQERLAEIDETLERHAWHVRKLELILRLLENGNIGPDAVKNIHDDIQYYVESNQDPEFAEDDEIYDELNLDSYEDNELDAVAVVKEEPPSSSLEELAINAGSAPASSTTKSTPVATGNGEPHHVLVKKASVPVIASSATSSTLSTTIPIGVTTMKPAPPPMRSTNELKYASAAAALGASSPVTKSANSASSSSSVSNGSSTIVNSSSSSSIPASAQSTPHVEPIKIVKQDSKKSAAKISASPVVSKATAKKSEATPVAADLDAKSDVPLGLEGLLEPMDAAKARILNPPALASISKMLENSYLQCPNSMLADKPRYYQPETYFPTPSYYPQESLTKMFNDSAVFSKMDVDTLFYIFYYRQNTYQQYLAARELKARSWRFHKRFLTWFQRHEEPKTINNDYEQGTYRYFDFEGMWLQRRKSNFKFEYQFLEDEF</sequence>
<feature type="domain" description="NOT2/NOT3/NOT5 C-terminal" evidence="14">
    <location>
        <begin position="429"/>
        <end position="557"/>
    </location>
</feature>
<dbReference type="Pfam" id="PF04065">
    <property type="entry name" value="Not3"/>
    <property type="match status" value="1"/>
</dbReference>
<comment type="similarity">
    <text evidence="3 10">Belongs to the CNOT2/3/5 family.</text>
</comment>
<keyword evidence="7 10" id="KW-0805">Transcription regulation</keyword>
<dbReference type="GO" id="GO:0006355">
    <property type="term" value="P:regulation of DNA-templated transcription"/>
    <property type="evidence" value="ECO:0007669"/>
    <property type="project" value="InterPro"/>
</dbReference>
<dbReference type="Proteomes" id="UP000750522">
    <property type="component" value="Unassembled WGS sequence"/>
</dbReference>
<dbReference type="EMBL" id="QQZK01000113">
    <property type="protein sequence ID" value="KAF5096534.1"/>
    <property type="molecule type" value="Genomic_DNA"/>
</dbReference>
<dbReference type="FunFam" id="2.30.30.1020:FF:000006">
    <property type="entry name" value="CCR4-NOT transcription complex, subunit 3"/>
    <property type="match status" value="1"/>
</dbReference>
<keyword evidence="11" id="KW-0175">Coiled coil</keyword>
<evidence type="ECO:0000256" key="3">
    <source>
        <dbReference type="ARBA" id="ARBA00007682"/>
    </source>
</evidence>